<dbReference type="SUPFAM" id="SSF55347">
    <property type="entry name" value="Glyceraldehyde-3-phosphate dehydrogenase-like, C-terminal domain"/>
    <property type="match status" value="1"/>
</dbReference>
<dbReference type="NCBIfam" id="TIGR00657">
    <property type="entry name" value="asp_kinases"/>
    <property type="match status" value="1"/>
</dbReference>
<dbReference type="Gene3D" id="3.40.50.720">
    <property type="entry name" value="NAD(P)-binding Rossmann-like Domain"/>
    <property type="match status" value="1"/>
</dbReference>
<evidence type="ECO:0000256" key="11">
    <source>
        <dbReference type="ARBA" id="ARBA00022723"/>
    </source>
</evidence>
<keyword evidence="15" id="KW-0521">NADP</keyword>
<comment type="similarity">
    <text evidence="6">In the C-terminal section; belongs to the homoserine dehydrogenase family.</text>
</comment>
<dbReference type="PANTHER" id="PTHR43070">
    <property type="match status" value="1"/>
</dbReference>
<keyword evidence="14" id="KW-0067">ATP-binding</keyword>
<dbReference type="Gene3D" id="3.40.1160.10">
    <property type="entry name" value="Acetylglutamate kinase-like"/>
    <property type="match status" value="1"/>
</dbReference>
<dbReference type="PROSITE" id="PS01042">
    <property type="entry name" value="HOMOSER_DHGENASE"/>
    <property type="match status" value="1"/>
</dbReference>
<dbReference type="AlphaFoldDB" id="A0AAE0RYU5"/>
<protein>
    <recommendedName>
        <fullName evidence="25">ACT domain-containing protein</fullName>
    </recommendedName>
</protein>
<comment type="catalytic activity">
    <reaction evidence="24">
        <text>L-homoserine + NADP(+) = L-aspartate 4-semialdehyde + NADPH + H(+)</text>
        <dbReference type="Rhea" id="RHEA:15761"/>
        <dbReference type="ChEBI" id="CHEBI:15378"/>
        <dbReference type="ChEBI" id="CHEBI:57476"/>
        <dbReference type="ChEBI" id="CHEBI:57783"/>
        <dbReference type="ChEBI" id="CHEBI:58349"/>
        <dbReference type="ChEBI" id="CHEBI:537519"/>
        <dbReference type="EC" id="1.1.1.3"/>
    </reaction>
    <physiologicalReaction direction="right-to-left" evidence="24">
        <dbReference type="Rhea" id="RHEA:15763"/>
    </physiologicalReaction>
</comment>
<keyword evidence="18" id="KW-0915">Sodium</keyword>
<dbReference type="SUPFAM" id="SSF55021">
    <property type="entry name" value="ACT-like"/>
    <property type="match status" value="2"/>
</dbReference>
<dbReference type="Proteomes" id="UP001195483">
    <property type="component" value="Unassembled WGS sequence"/>
</dbReference>
<evidence type="ECO:0000256" key="24">
    <source>
        <dbReference type="ARBA" id="ARBA00048841"/>
    </source>
</evidence>
<dbReference type="SUPFAM" id="SSF51735">
    <property type="entry name" value="NAD(P)-binding Rossmann-fold domains"/>
    <property type="match status" value="1"/>
</dbReference>
<dbReference type="GO" id="GO:0005524">
    <property type="term" value="F:ATP binding"/>
    <property type="evidence" value="ECO:0007669"/>
    <property type="project" value="UniProtKB-KW"/>
</dbReference>
<evidence type="ECO:0000256" key="3">
    <source>
        <dbReference type="ARBA" id="ARBA00005056"/>
    </source>
</evidence>
<reference evidence="26" key="2">
    <citation type="journal article" date="2021" name="Genome Biol. Evol.">
        <title>Developing a high-quality reference genome for a parasitic bivalve with doubly uniparental inheritance (Bivalvia: Unionida).</title>
        <authorList>
            <person name="Smith C.H."/>
        </authorList>
    </citation>
    <scope>NUCLEOTIDE SEQUENCE</scope>
    <source>
        <strain evidence="26">CHS0354</strain>
        <tissue evidence="26">Mantle</tissue>
    </source>
</reference>
<evidence type="ECO:0000256" key="8">
    <source>
        <dbReference type="ARBA" id="ARBA00022605"/>
    </source>
</evidence>
<keyword evidence="20" id="KW-0486">Methionine biosynthesis</keyword>
<dbReference type="InterPro" id="IPR036291">
    <property type="entry name" value="NAD(P)-bd_dom_sf"/>
</dbReference>
<gene>
    <name evidence="26" type="ORF">CHS0354_023785</name>
</gene>
<dbReference type="GO" id="GO:0009090">
    <property type="term" value="P:homoserine biosynthetic process"/>
    <property type="evidence" value="ECO:0007669"/>
    <property type="project" value="TreeGrafter"/>
</dbReference>
<keyword evidence="21" id="KW-0511">Multifunctional enzyme</keyword>
<dbReference type="NCBIfam" id="NF002288">
    <property type="entry name" value="PRK01212.1-4"/>
    <property type="match status" value="1"/>
</dbReference>
<reference evidence="26" key="3">
    <citation type="submission" date="2023-05" db="EMBL/GenBank/DDBJ databases">
        <authorList>
            <person name="Smith C.H."/>
        </authorList>
    </citation>
    <scope>NUCLEOTIDE SEQUENCE</scope>
    <source>
        <strain evidence="26">CHS0354</strain>
        <tissue evidence="26">Mantle</tissue>
    </source>
</reference>
<dbReference type="PROSITE" id="PS51671">
    <property type="entry name" value="ACT"/>
    <property type="match status" value="1"/>
</dbReference>
<dbReference type="InterPro" id="IPR001341">
    <property type="entry name" value="Asp_kinase"/>
</dbReference>
<evidence type="ECO:0000256" key="19">
    <source>
        <dbReference type="ARBA" id="ARBA00023154"/>
    </source>
</evidence>
<dbReference type="InterPro" id="IPR019811">
    <property type="entry name" value="HDH_CS"/>
</dbReference>
<keyword evidence="10" id="KW-0791">Threonine biosynthesis</keyword>
<dbReference type="GO" id="GO:0004412">
    <property type="term" value="F:homoserine dehydrogenase activity"/>
    <property type="evidence" value="ECO:0007669"/>
    <property type="project" value="UniProtKB-EC"/>
</dbReference>
<keyword evidence="16" id="KW-0560">Oxidoreductase</keyword>
<dbReference type="FunFam" id="3.30.2130.10:FF:000001">
    <property type="entry name" value="Bifunctional aspartokinase/homoserine dehydrogenase"/>
    <property type="match status" value="1"/>
</dbReference>
<reference evidence="26" key="1">
    <citation type="journal article" date="2021" name="Genome Biol. Evol.">
        <title>A High-Quality Reference Genome for a Parasitic Bivalve with Doubly Uniparental Inheritance (Bivalvia: Unionida).</title>
        <authorList>
            <person name="Smith C.H."/>
        </authorList>
    </citation>
    <scope>NUCLEOTIDE SEQUENCE</scope>
    <source>
        <strain evidence="26">CHS0354</strain>
    </source>
</reference>
<dbReference type="InterPro" id="IPR011147">
    <property type="entry name" value="Bifunc_Aspkin/hSer_DH"/>
</dbReference>
<dbReference type="InterPro" id="IPR001048">
    <property type="entry name" value="Asp/Glu/Uridylate_kinase"/>
</dbReference>
<dbReference type="SUPFAM" id="SSF53633">
    <property type="entry name" value="Carbamate kinase-like"/>
    <property type="match status" value="1"/>
</dbReference>
<evidence type="ECO:0000256" key="5">
    <source>
        <dbReference type="ARBA" id="ARBA00005139"/>
    </source>
</evidence>
<dbReference type="NCBIfam" id="TIGR00191">
    <property type="entry name" value="thrB"/>
    <property type="match status" value="1"/>
</dbReference>
<evidence type="ECO:0000256" key="20">
    <source>
        <dbReference type="ARBA" id="ARBA00023167"/>
    </source>
</evidence>
<dbReference type="Pfam" id="PF00696">
    <property type="entry name" value="AA_kinase"/>
    <property type="match status" value="1"/>
</dbReference>
<dbReference type="Pfam" id="PF00742">
    <property type="entry name" value="Homoserine_dh"/>
    <property type="match status" value="1"/>
</dbReference>
<dbReference type="Gene3D" id="3.30.360.10">
    <property type="entry name" value="Dihydrodipicolinate Reductase, domain 2"/>
    <property type="match status" value="1"/>
</dbReference>
<evidence type="ECO:0000256" key="17">
    <source>
        <dbReference type="ARBA" id="ARBA00023027"/>
    </source>
</evidence>
<dbReference type="InterPro" id="IPR018042">
    <property type="entry name" value="Aspartate_kinase_CS"/>
</dbReference>
<sequence length="1055" mass="115642">MKILKFGGTSVGTVENIKNVINIIKNDDTIVGVVVSAFSKITDKLLHAAMLASSGSDTYKKIFEDISRQHNDFLSSLISNSDKALLQNLLKELSEILHGVYLIKELSPKMKALICSFGERMSAIIITAACINQKINTEYLDARLLIKTDASFNEANVLFSETNRAIKDFFQTKKRPVQIITGFIGSTNQNETTTLGRGGSDYTASIFGASLELDAIEIWTDVDGFMTADPKIVTDSISIAELSYEEAVEIAHYGAKILYPPTISPAMKQNIPIIIKNTLNPTFSGTKISKKSEVKAKKQVASIAALSDCSLIRIHTAGFASSSSLTERVYSVMSRSKIKIPIFTPSSSEAAVISFAIFTNDIAVAKDVLEREFEIERQLKKIGDIEVQHNVAIMAIVGDNMQHTPGIAGRFFTALGQNGINVVAINQGSSERSISIVINNSDKIKALNVTHQAFFLSNLKTINLFLVGTGLIGKTLLKQLHNHCKILESKHGIKLQLVGLANSRKMYFSSENLNFENALNILDSKGESMSMLKYMSQIIDMNLLNSVFIDCTASDEVSNNYIHILSESISIVTPNKRACSREYSYYKKLKEIESSRGVKFLYETNVGAGLPIIRTLSDLIASGDKIIKIEAVLSGSLSFIFNAFDQNTPFSQIVKIAKEKGYTEPDPRDDLSGKDVARKILILARETGANLELHDVNIESFLPSSCIQAKSVQEFFIELQKFDGEFEELRKKAELNHQKLRFIASFENQEASVRLQNISSNHPFANLNGSDNIIAFTTDRYSERQLIVQGPGAGKYGSRISSSFEKNTAGVAAIAFLKSLNQTQKGINISIEKNMPLQSGLGSSGASAVACAVALNRLFGTPYSRKELLPFVMQAEEVACGAAHADNVAPSLLGGITLIRSNETLDIVSLPVPKKIFVAVVHPHLEINTKDARAILPKEIPMQKFVQQTGNIAGFIASLYTQDFELMKRSLNDEIIEPVRSKLVPHFDLIKEVALANRALGFSLSGSGPSVFGFAQSYGDAENIAFALQLIWHQRNIATDSFISTINEQGATVIS</sequence>
<evidence type="ECO:0000256" key="7">
    <source>
        <dbReference type="ARBA" id="ARBA00010046"/>
    </source>
</evidence>
<evidence type="ECO:0000313" key="27">
    <source>
        <dbReference type="Proteomes" id="UP001195483"/>
    </source>
</evidence>
<dbReference type="GO" id="GO:0004072">
    <property type="term" value="F:aspartate kinase activity"/>
    <property type="evidence" value="ECO:0007669"/>
    <property type="project" value="UniProtKB-EC"/>
</dbReference>
<keyword evidence="19" id="KW-0457">Lysine biosynthesis</keyword>
<dbReference type="NCBIfam" id="NF006959">
    <property type="entry name" value="PRK09436.1"/>
    <property type="match status" value="1"/>
</dbReference>
<dbReference type="InterPro" id="IPR002912">
    <property type="entry name" value="ACT_dom"/>
</dbReference>
<dbReference type="Pfam" id="PF03447">
    <property type="entry name" value="NAD_binding_3"/>
    <property type="match status" value="1"/>
</dbReference>
<dbReference type="Gene3D" id="3.30.70.890">
    <property type="entry name" value="GHMP kinase, C-terminal domain"/>
    <property type="match status" value="1"/>
</dbReference>
<dbReference type="GO" id="GO:0050661">
    <property type="term" value="F:NADP binding"/>
    <property type="evidence" value="ECO:0007669"/>
    <property type="project" value="InterPro"/>
</dbReference>
<dbReference type="InterPro" id="IPR042199">
    <property type="entry name" value="AsparK_Bifunc_asparK/hSer_DH"/>
</dbReference>
<evidence type="ECO:0000256" key="16">
    <source>
        <dbReference type="ARBA" id="ARBA00023002"/>
    </source>
</evidence>
<comment type="caution">
    <text evidence="26">The sequence shown here is derived from an EMBL/GenBank/DDBJ whole genome shotgun (WGS) entry which is preliminary data.</text>
</comment>
<evidence type="ECO:0000313" key="26">
    <source>
        <dbReference type="EMBL" id="KAK3582246.1"/>
    </source>
</evidence>
<dbReference type="InterPro" id="IPR013750">
    <property type="entry name" value="GHMP_kinase_C_dom"/>
</dbReference>
<keyword evidence="17" id="KW-0520">NAD</keyword>
<evidence type="ECO:0000256" key="1">
    <source>
        <dbReference type="ARBA" id="ARBA00001920"/>
    </source>
</evidence>
<keyword evidence="27" id="KW-1185">Reference proteome</keyword>
<comment type="catalytic activity">
    <reaction evidence="23">
        <text>L-aspartate + ATP = 4-phospho-L-aspartate + ADP</text>
        <dbReference type="Rhea" id="RHEA:23776"/>
        <dbReference type="ChEBI" id="CHEBI:29991"/>
        <dbReference type="ChEBI" id="CHEBI:30616"/>
        <dbReference type="ChEBI" id="CHEBI:57535"/>
        <dbReference type="ChEBI" id="CHEBI:456216"/>
        <dbReference type="EC" id="2.7.2.4"/>
    </reaction>
    <physiologicalReaction direction="left-to-right" evidence="23">
        <dbReference type="Rhea" id="RHEA:23777"/>
    </physiologicalReaction>
</comment>
<dbReference type="InterPro" id="IPR020568">
    <property type="entry name" value="Ribosomal_Su5_D2-typ_SF"/>
</dbReference>
<dbReference type="PROSITE" id="PS00324">
    <property type="entry name" value="ASPARTOKINASE"/>
    <property type="match status" value="1"/>
</dbReference>
<keyword evidence="12" id="KW-0547">Nucleotide-binding</keyword>
<comment type="pathway">
    <text evidence="5">Amino-acid biosynthesis; L-threonine biosynthesis; L-threonine from L-aspartate: step 1/5.</text>
</comment>
<accession>A0AAE0RYU5</accession>
<dbReference type="InterPro" id="IPR036554">
    <property type="entry name" value="GHMP_kinase_C_sf"/>
</dbReference>
<dbReference type="Pfam" id="PF00288">
    <property type="entry name" value="GHMP_kinases_N"/>
    <property type="match status" value="1"/>
</dbReference>
<evidence type="ECO:0000256" key="10">
    <source>
        <dbReference type="ARBA" id="ARBA00022697"/>
    </source>
</evidence>
<name>A0AAE0RYU5_9BIVA</name>
<keyword evidence="8" id="KW-0028">Amino-acid biosynthesis</keyword>
<evidence type="ECO:0000256" key="22">
    <source>
        <dbReference type="ARBA" id="ARBA00044938"/>
    </source>
</evidence>
<evidence type="ECO:0000256" key="14">
    <source>
        <dbReference type="ARBA" id="ARBA00022840"/>
    </source>
</evidence>
<dbReference type="InterPro" id="IPR005106">
    <property type="entry name" value="Asp/hSer_DH_NAD-bd"/>
</dbReference>
<comment type="function">
    <text evidence="22">Bifunctional aspartate kinase and homoserine dehydrogenase that catalyzes the first and the third steps toward the synthesis of lysine, methionine and threonine from aspartate.</text>
</comment>
<evidence type="ECO:0000256" key="9">
    <source>
        <dbReference type="ARBA" id="ARBA00022679"/>
    </source>
</evidence>
<evidence type="ECO:0000256" key="12">
    <source>
        <dbReference type="ARBA" id="ARBA00022741"/>
    </source>
</evidence>
<evidence type="ECO:0000256" key="21">
    <source>
        <dbReference type="ARBA" id="ARBA00023268"/>
    </source>
</evidence>
<evidence type="ECO:0000256" key="4">
    <source>
        <dbReference type="ARBA" id="ARBA00005062"/>
    </source>
</evidence>
<feature type="domain" description="ACT" evidence="25">
    <location>
        <begin position="396"/>
        <end position="473"/>
    </location>
</feature>
<evidence type="ECO:0000256" key="2">
    <source>
        <dbReference type="ARBA" id="ARBA00004986"/>
    </source>
</evidence>
<dbReference type="InterPro" id="IPR006204">
    <property type="entry name" value="GHMP_kinase_N_dom"/>
</dbReference>
<evidence type="ECO:0000256" key="18">
    <source>
        <dbReference type="ARBA" id="ARBA00023053"/>
    </source>
</evidence>
<comment type="cofactor">
    <cofactor evidence="1">
        <name>a metal cation</name>
        <dbReference type="ChEBI" id="CHEBI:25213"/>
    </cofactor>
</comment>
<dbReference type="InterPro" id="IPR054352">
    <property type="entry name" value="ACT_Aspartokinase"/>
</dbReference>
<dbReference type="Gene3D" id="3.30.2130.10">
    <property type="entry name" value="VC0802-like"/>
    <property type="match status" value="1"/>
</dbReference>
<comment type="pathway">
    <text evidence="4">Amino-acid biosynthesis; L-methionine biosynthesis via de novo pathway; L-homoserine from L-aspartate: step 3/3.</text>
</comment>
<dbReference type="CDD" id="cd04243">
    <property type="entry name" value="AAK_AK-HSDH-like"/>
    <property type="match status" value="1"/>
</dbReference>
<dbReference type="InterPro" id="IPR001342">
    <property type="entry name" value="HDH_cat"/>
</dbReference>
<dbReference type="PRINTS" id="PR00958">
    <property type="entry name" value="HOMSERKINASE"/>
</dbReference>
<evidence type="ECO:0000259" key="25">
    <source>
        <dbReference type="PROSITE" id="PS51671"/>
    </source>
</evidence>
<dbReference type="EMBL" id="JAEAOA010001427">
    <property type="protein sequence ID" value="KAK3582246.1"/>
    <property type="molecule type" value="Genomic_DNA"/>
</dbReference>
<dbReference type="InterPro" id="IPR045865">
    <property type="entry name" value="ACT-like_dom_sf"/>
</dbReference>
<keyword evidence="11" id="KW-0479">Metal-binding</keyword>
<evidence type="ECO:0000256" key="13">
    <source>
        <dbReference type="ARBA" id="ARBA00022777"/>
    </source>
</evidence>
<evidence type="ECO:0000256" key="15">
    <source>
        <dbReference type="ARBA" id="ARBA00022857"/>
    </source>
</evidence>
<dbReference type="GO" id="GO:0009086">
    <property type="term" value="P:methionine biosynthetic process"/>
    <property type="evidence" value="ECO:0007669"/>
    <property type="project" value="UniProtKB-KW"/>
</dbReference>
<comment type="similarity">
    <text evidence="7">In the N-terminal section; belongs to the aspartokinase family.</text>
</comment>
<dbReference type="CDD" id="cd04922">
    <property type="entry name" value="ACT_AKi-HSDH-ThrA_2"/>
    <property type="match status" value="1"/>
</dbReference>
<organism evidence="26 27">
    <name type="scientific">Potamilus streckersoni</name>
    <dbReference type="NCBI Taxonomy" id="2493646"/>
    <lineage>
        <taxon>Eukaryota</taxon>
        <taxon>Metazoa</taxon>
        <taxon>Spiralia</taxon>
        <taxon>Lophotrochozoa</taxon>
        <taxon>Mollusca</taxon>
        <taxon>Bivalvia</taxon>
        <taxon>Autobranchia</taxon>
        <taxon>Heteroconchia</taxon>
        <taxon>Palaeoheterodonta</taxon>
        <taxon>Unionida</taxon>
        <taxon>Unionoidea</taxon>
        <taxon>Unionidae</taxon>
        <taxon>Ambleminae</taxon>
        <taxon>Lampsilini</taxon>
        <taxon>Potamilus</taxon>
    </lineage>
</organism>
<keyword evidence="9" id="KW-0808">Transferase</keyword>
<dbReference type="PANTHER" id="PTHR43070:SF5">
    <property type="entry name" value="HOMOSERINE DEHYDROGENASE"/>
    <property type="match status" value="1"/>
</dbReference>
<dbReference type="GO" id="GO:0009085">
    <property type="term" value="P:lysine biosynthetic process"/>
    <property type="evidence" value="ECO:0007669"/>
    <property type="project" value="UniProtKB-KW"/>
</dbReference>
<dbReference type="Gene3D" id="1.20.120.1320">
    <property type="entry name" value="Aspartokinase, catalytic domain"/>
    <property type="match status" value="1"/>
</dbReference>
<dbReference type="GO" id="GO:0009088">
    <property type="term" value="P:threonine biosynthetic process"/>
    <property type="evidence" value="ECO:0007669"/>
    <property type="project" value="UniProtKB-KW"/>
</dbReference>
<dbReference type="Pfam" id="PF22468">
    <property type="entry name" value="ACT_9"/>
    <property type="match status" value="1"/>
</dbReference>
<dbReference type="SUPFAM" id="SSF54211">
    <property type="entry name" value="Ribosomal protein S5 domain 2-like"/>
    <property type="match status" value="1"/>
</dbReference>
<dbReference type="GO" id="GO:0004413">
    <property type="term" value="F:homoserine kinase activity"/>
    <property type="evidence" value="ECO:0007669"/>
    <property type="project" value="InterPro"/>
</dbReference>
<dbReference type="HAMAP" id="MF_00384">
    <property type="entry name" value="Homoser_kinase"/>
    <property type="match status" value="1"/>
</dbReference>
<dbReference type="SUPFAM" id="SSF55060">
    <property type="entry name" value="GHMP Kinase, C-terminal domain"/>
    <property type="match status" value="1"/>
</dbReference>
<keyword evidence="13" id="KW-0418">Kinase</keyword>
<comment type="pathway">
    <text evidence="2">Amino-acid biosynthesis; L-methionine biosynthesis via de novo pathway; L-homoserine from L-aspartate: step 1/3.</text>
</comment>
<dbReference type="InterPro" id="IPR000870">
    <property type="entry name" value="Homoserine_kinase"/>
</dbReference>
<dbReference type="FunFam" id="3.30.360.10:FF:000006">
    <property type="entry name" value="Bifunctional aspartokinase/homoserine dehydrogenase"/>
    <property type="match status" value="1"/>
</dbReference>
<dbReference type="GO" id="GO:0046872">
    <property type="term" value="F:metal ion binding"/>
    <property type="evidence" value="ECO:0007669"/>
    <property type="project" value="UniProtKB-KW"/>
</dbReference>
<comment type="pathway">
    <text evidence="3">Amino-acid biosynthesis; L-threonine biosynthesis; L-threonine from L-aspartate: step 3/5.</text>
</comment>
<dbReference type="Pfam" id="PF08544">
    <property type="entry name" value="GHMP_kinases_C"/>
    <property type="match status" value="1"/>
</dbReference>
<dbReference type="InterPro" id="IPR036393">
    <property type="entry name" value="AceGlu_kinase-like_sf"/>
</dbReference>
<evidence type="ECO:0000256" key="23">
    <source>
        <dbReference type="ARBA" id="ARBA00048561"/>
    </source>
</evidence>
<evidence type="ECO:0000256" key="6">
    <source>
        <dbReference type="ARBA" id="ARBA00007952"/>
    </source>
</evidence>
<proteinExistence type="inferred from homology"/>